<evidence type="ECO:0000313" key="2">
    <source>
        <dbReference type="EMBL" id="CUG89624.1"/>
    </source>
</evidence>
<reference evidence="3" key="1">
    <citation type="submission" date="2015-09" db="EMBL/GenBank/DDBJ databases">
        <authorList>
            <consortium name="Pathogen Informatics"/>
        </authorList>
    </citation>
    <scope>NUCLEOTIDE SEQUENCE [LARGE SCALE GENOMIC DNA]</scope>
    <source>
        <strain evidence="3">Lake Konstanz</strain>
    </source>
</reference>
<organism evidence="2 3">
    <name type="scientific">Bodo saltans</name>
    <name type="common">Flagellated protozoan</name>
    <dbReference type="NCBI Taxonomy" id="75058"/>
    <lineage>
        <taxon>Eukaryota</taxon>
        <taxon>Discoba</taxon>
        <taxon>Euglenozoa</taxon>
        <taxon>Kinetoplastea</taxon>
        <taxon>Metakinetoplastina</taxon>
        <taxon>Eubodonida</taxon>
        <taxon>Bodonidae</taxon>
        <taxon>Bodo</taxon>
    </lineage>
</organism>
<feature type="region of interest" description="Disordered" evidence="1">
    <location>
        <begin position="64"/>
        <end position="97"/>
    </location>
</feature>
<dbReference type="EMBL" id="CYKH01001751">
    <property type="protein sequence ID" value="CUG89624.1"/>
    <property type="molecule type" value="Genomic_DNA"/>
</dbReference>
<sequence length="192" mass="19906">MSLRPTSSSTRRGSLYNGAVTSSPPRTFLGTSDLIESLGRTVRDPSHLAATPSCMLQLRTQSSCVDSSSSGHGGSSTLPAAMPRVTTSSTTTGSSDLIESLGRPVRDPSHLAATPSCMLQLRTQSSCVDNSSSSGHGGSSTLPTVMPRVTTSSTTTGSRLSSSSHGGLVAGQIPCPRYDPVYAFRHKDGVQF</sequence>
<keyword evidence="3" id="KW-1185">Reference proteome</keyword>
<dbReference type="AlphaFoldDB" id="A0A0S4JDR8"/>
<accession>A0A0S4JDR8</accession>
<feature type="compositionally biased region" description="Low complexity" evidence="1">
    <location>
        <begin position="86"/>
        <end position="95"/>
    </location>
</feature>
<feature type="non-terminal residue" evidence="2">
    <location>
        <position position="192"/>
    </location>
</feature>
<proteinExistence type="predicted"/>
<evidence type="ECO:0000313" key="3">
    <source>
        <dbReference type="Proteomes" id="UP000051952"/>
    </source>
</evidence>
<name>A0A0S4JDR8_BODSA</name>
<protein>
    <submittedName>
        <fullName evidence="2">Uncharacterized protein</fullName>
    </submittedName>
</protein>
<gene>
    <name evidence="2" type="ORF">BSAL_22400</name>
</gene>
<feature type="compositionally biased region" description="Low complexity" evidence="1">
    <location>
        <begin position="150"/>
        <end position="164"/>
    </location>
</feature>
<dbReference type="Proteomes" id="UP000051952">
    <property type="component" value="Unassembled WGS sequence"/>
</dbReference>
<evidence type="ECO:0000256" key="1">
    <source>
        <dbReference type="SAM" id="MobiDB-lite"/>
    </source>
</evidence>
<feature type="region of interest" description="Disordered" evidence="1">
    <location>
        <begin position="1"/>
        <end position="27"/>
    </location>
</feature>
<feature type="region of interest" description="Disordered" evidence="1">
    <location>
        <begin position="128"/>
        <end position="168"/>
    </location>
</feature>
<dbReference type="VEuPathDB" id="TriTrypDB:BSAL_22400"/>
<feature type="compositionally biased region" description="Polar residues" evidence="1">
    <location>
        <begin position="1"/>
        <end position="12"/>
    </location>
</feature>